<evidence type="ECO:0000256" key="7">
    <source>
        <dbReference type="RuleBase" id="RU363032"/>
    </source>
</evidence>
<dbReference type="EMBL" id="JBHSFN010000001">
    <property type="protein sequence ID" value="MFC4584896.1"/>
    <property type="molecule type" value="Genomic_DNA"/>
</dbReference>
<evidence type="ECO:0000259" key="8">
    <source>
        <dbReference type="PROSITE" id="PS50928"/>
    </source>
</evidence>
<evidence type="ECO:0000313" key="9">
    <source>
        <dbReference type="EMBL" id="MFC4584896.1"/>
    </source>
</evidence>
<evidence type="ECO:0000256" key="2">
    <source>
        <dbReference type="ARBA" id="ARBA00022448"/>
    </source>
</evidence>
<dbReference type="SUPFAM" id="SSF161098">
    <property type="entry name" value="MetI-like"/>
    <property type="match status" value="1"/>
</dbReference>
<dbReference type="InterPro" id="IPR035906">
    <property type="entry name" value="MetI-like_sf"/>
</dbReference>
<feature type="transmembrane region" description="Helical" evidence="7">
    <location>
        <begin position="119"/>
        <end position="141"/>
    </location>
</feature>
<reference evidence="10" key="1">
    <citation type="journal article" date="2019" name="Int. J. Syst. Evol. Microbiol.">
        <title>The Global Catalogue of Microorganisms (GCM) 10K type strain sequencing project: providing services to taxonomists for standard genome sequencing and annotation.</title>
        <authorList>
            <consortium name="The Broad Institute Genomics Platform"/>
            <consortium name="The Broad Institute Genome Sequencing Center for Infectious Disease"/>
            <person name="Wu L."/>
            <person name="Ma J."/>
        </authorList>
    </citation>
    <scope>NUCLEOTIDE SEQUENCE [LARGE SCALE GENOMIC DNA]</scope>
    <source>
        <strain evidence="10">CCUG 49560</strain>
    </source>
</reference>
<keyword evidence="10" id="KW-1185">Reference proteome</keyword>
<dbReference type="Pfam" id="PF00528">
    <property type="entry name" value="BPD_transp_1"/>
    <property type="match status" value="1"/>
</dbReference>
<dbReference type="Proteomes" id="UP001595891">
    <property type="component" value="Unassembled WGS sequence"/>
</dbReference>
<dbReference type="InterPro" id="IPR000515">
    <property type="entry name" value="MetI-like"/>
</dbReference>
<accession>A0ABV9E8R6</accession>
<feature type="transmembrane region" description="Helical" evidence="7">
    <location>
        <begin position="257"/>
        <end position="275"/>
    </location>
</feature>
<feature type="domain" description="ABC transmembrane type-1" evidence="8">
    <location>
        <begin position="84"/>
        <end position="275"/>
    </location>
</feature>
<keyword evidence="5 7" id="KW-1133">Transmembrane helix</keyword>
<sequence length="289" mass="31438">MSAAVPATAARRPAPPWGPGGARAAAYLALALYAVVSLYPFLWMVSGAFKDRFEILAGGNLVPSRPTFQTLIDTWGRLHFLDYFANSLKVTGLTVAGVLVIYSLASYAFAVLDFPGRRFLYWFFVALLFVPGVTVLLPVVILEDKLGVLGTHLGLILPFVNGTAPLTVLMLTNAFRAVPQELRDAARVDGAGEARIFLRVYLPLGRPTLIAVAVLCAVPTWNEYVLTRVSLNDEGRYTLPLALESLASGTVRHYNEIMAGSLIIVVPVIVLFLWLQRYFISGLAGALKD</sequence>
<comment type="caution">
    <text evidence="9">The sequence shown here is derived from an EMBL/GenBank/DDBJ whole genome shotgun (WGS) entry which is preliminary data.</text>
</comment>
<keyword evidence="6 7" id="KW-0472">Membrane</keyword>
<feature type="transmembrane region" description="Helical" evidence="7">
    <location>
        <begin position="153"/>
        <end position="175"/>
    </location>
</feature>
<feature type="transmembrane region" description="Helical" evidence="7">
    <location>
        <begin position="21"/>
        <end position="42"/>
    </location>
</feature>
<keyword evidence="3" id="KW-1003">Cell membrane</keyword>
<dbReference type="PANTHER" id="PTHR43744">
    <property type="entry name" value="ABC TRANSPORTER PERMEASE PROTEIN MG189-RELATED-RELATED"/>
    <property type="match status" value="1"/>
</dbReference>
<evidence type="ECO:0000256" key="5">
    <source>
        <dbReference type="ARBA" id="ARBA00022989"/>
    </source>
</evidence>
<dbReference type="Gene3D" id="1.10.3720.10">
    <property type="entry name" value="MetI-like"/>
    <property type="match status" value="1"/>
</dbReference>
<name>A0ABV9E8R6_9ACTN</name>
<keyword evidence="4 7" id="KW-0812">Transmembrane</keyword>
<evidence type="ECO:0000256" key="4">
    <source>
        <dbReference type="ARBA" id="ARBA00022692"/>
    </source>
</evidence>
<dbReference type="PROSITE" id="PS50928">
    <property type="entry name" value="ABC_TM1"/>
    <property type="match status" value="1"/>
</dbReference>
<dbReference type="RefSeq" id="WP_262840934.1">
    <property type="nucleotide sequence ID" value="NZ_JANZYP010000003.1"/>
</dbReference>
<dbReference type="PANTHER" id="PTHR43744:SF8">
    <property type="entry name" value="SN-GLYCEROL-3-PHOSPHATE TRANSPORT SYSTEM PERMEASE PROTEIN UGPE"/>
    <property type="match status" value="1"/>
</dbReference>
<evidence type="ECO:0000313" key="10">
    <source>
        <dbReference type="Proteomes" id="UP001595891"/>
    </source>
</evidence>
<feature type="transmembrane region" description="Helical" evidence="7">
    <location>
        <begin position="90"/>
        <end position="112"/>
    </location>
</feature>
<organism evidence="9 10">
    <name type="scientific">Sphaerisporangium corydalis</name>
    <dbReference type="NCBI Taxonomy" id="1441875"/>
    <lineage>
        <taxon>Bacteria</taxon>
        <taxon>Bacillati</taxon>
        <taxon>Actinomycetota</taxon>
        <taxon>Actinomycetes</taxon>
        <taxon>Streptosporangiales</taxon>
        <taxon>Streptosporangiaceae</taxon>
        <taxon>Sphaerisporangium</taxon>
    </lineage>
</organism>
<keyword evidence="2 7" id="KW-0813">Transport</keyword>
<comment type="similarity">
    <text evidence="7">Belongs to the binding-protein-dependent transport system permease family.</text>
</comment>
<evidence type="ECO:0000256" key="1">
    <source>
        <dbReference type="ARBA" id="ARBA00004651"/>
    </source>
</evidence>
<evidence type="ECO:0000256" key="3">
    <source>
        <dbReference type="ARBA" id="ARBA00022475"/>
    </source>
</evidence>
<evidence type="ECO:0000256" key="6">
    <source>
        <dbReference type="ARBA" id="ARBA00023136"/>
    </source>
</evidence>
<gene>
    <name evidence="9" type="ORF">ACFO8L_02345</name>
</gene>
<dbReference type="CDD" id="cd06261">
    <property type="entry name" value="TM_PBP2"/>
    <property type="match status" value="1"/>
</dbReference>
<protein>
    <submittedName>
        <fullName evidence="9">Carbohydrate ABC transporter permease</fullName>
    </submittedName>
</protein>
<proteinExistence type="inferred from homology"/>
<comment type="subcellular location">
    <subcellularLocation>
        <location evidence="1 7">Cell membrane</location>
        <topology evidence="1 7">Multi-pass membrane protein</topology>
    </subcellularLocation>
</comment>